<protein>
    <submittedName>
        <fullName evidence="4">RHS repeat protein</fullName>
    </submittedName>
</protein>
<dbReference type="Pfam" id="PF05593">
    <property type="entry name" value="RHS_repeat"/>
    <property type="match status" value="3"/>
</dbReference>
<reference evidence="4 5" key="1">
    <citation type="submission" date="2020-12" db="EMBL/GenBank/DDBJ databases">
        <title>Draft genome sequence of Halomonas pacifica strain CARE-V15.</title>
        <authorList>
            <person name="Vignesh N."/>
            <person name="Thabitha A."/>
            <person name="Saravanan R."/>
            <person name="Manigandan V."/>
        </authorList>
    </citation>
    <scope>NUCLEOTIDE SEQUENCE [LARGE SCALE GENOMIC DNA]</scope>
    <source>
        <strain evidence="4 5">CARE-V15</strain>
    </source>
</reference>
<dbReference type="InterPro" id="IPR031325">
    <property type="entry name" value="RHS_repeat"/>
</dbReference>
<dbReference type="NCBIfam" id="TIGR01643">
    <property type="entry name" value="YD_repeat_2x"/>
    <property type="match status" value="7"/>
</dbReference>
<dbReference type="InterPro" id="IPR056823">
    <property type="entry name" value="TEN-like_YD-shell"/>
</dbReference>
<evidence type="ECO:0000313" key="5">
    <source>
        <dbReference type="Proteomes" id="UP000651738"/>
    </source>
</evidence>
<feature type="compositionally biased region" description="Polar residues" evidence="2">
    <location>
        <begin position="447"/>
        <end position="456"/>
    </location>
</feature>
<evidence type="ECO:0000259" key="3">
    <source>
        <dbReference type="Pfam" id="PF25023"/>
    </source>
</evidence>
<dbReference type="InterPro" id="IPR022385">
    <property type="entry name" value="Rhs_assc_core"/>
</dbReference>
<feature type="domain" description="Teneurin-like YD-shell" evidence="3">
    <location>
        <begin position="383"/>
        <end position="650"/>
    </location>
</feature>
<feature type="region of interest" description="Disordered" evidence="2">
    <location>
        <begin position="434"/>
        <end position="458"/>
    </location>
</feature>
<proteinExistence type="predicted"/>
<keyword evidence="1" id="KW-0677">Repeat</keyword>
<dbReference type="EMBL" id="JAEDAF010000033">
    <property type="protein sequence ID" value="MBH8581992.1"/>
    <property type="molecule type" value="Genomic_DNA"/>
</dbReference>
<evidence type="ECO:0000256" key="1">
    <source>
        <dbReference type="ARBA" id="ARBA00022737"/>
    </source>
</evidence>
<feature type="non-terminal residue" evidence="4">
    <location>
        <position position="1"/>
    </location>
</feature>
<dbReference type="InterPro" id="IPR050708">
    <property type="entry name" value="T6SS_VgrG/RHS"/>
</dbReference>
<dbReference type="Proteomes" id="UP000651738">
    <property type="component" value="Unassembled WGS sequence"/>
</dbReference>
<dbReference type="RefSeq" id="WP_198058656.1">
    <property type="nucleotide sequence ID" value="NZ_JAEDAF010000033.1"/>
</dbReference>
<organism evidence="4 5">
    <name type="scientific">Bisbaumannia pacifica</name>
    <dbReference type="NCBI Taxonomy" id="77098"/>
    <lineage>
        <taxon>Bacteria</taxon>
        <taxon>Pseudomonadati</taxon>
        <taxon>Pseudomonadota</taxon>
        <taxon>Gammaproteobacteria</taxon>
        <taxon>Oceanospirillales</taxon>
        <taxon>Halomonadaceae</taxon>
        <taxon>Bisbaumannia</taxon>
    </lineage>
</organism>
<comment type="caution">
    <text evidence="4">The sequence shown here is derived from an EMBL/GenBank/DDBJ whole genome shotgun (WGS) entry which is preliminary data.</text>
</comment>
<dbReference type="InterPro" id="IPR006530">
    <property type="entry name" value="YD"/>
</dbReference>
<dbReference type="PRINTS" id="PR00394">
    <property type="entry name" value="RHSPROTEIN"/>
</dbReference>
<dbReference type="Pfam" id="PF25023">
    <property type="entry name" value="TEN_YD-shell"/>
    <property type="match status" value="1"/>
</dbReference>
<evidence type="ECO:0000256" key="2">
    <source>
        <dbReference type="SAM" id="MobiDB-lite"/>
    </source>
</evidence>
<dbReference type="PANTHER" id="PTHR32305">
    <property type="match status" value="1"/>
</dbReference>
<dbReference type="PANTHER" id="PTHR32305:SF15">
    <property type="entry name" value="PROTEIN RHSA-RELATED"/>
    <property type="match status" value="1"/>
</dbReference>
<dbReference type="Gene3D" id="2.180.10.10">
    <property type="entry name" value="RHS repeat-associated core"/>
    <property type="match status" value="1"/>
</dbReference>
<dbReference type="NCBIfam" id="TIGR03696">
    <property type="entry name" value="Rhs_assc_core"/>
    <property type="match status" value="1"/>
</dbReference>
<name>A0ABD4L818_9GAMM</name>
<dbReference type="AlphaFoldDB" id="A0ABD4L818"/>
<sequence length="821" mass="90878">EGITTLAYEDERLPDCPTAVTDAQGATQRFEWNALGQLAAETDCSERRTSYAHDARGHLASVTNALGETTRTTHDVMGRRQSTQLPDGSHWHHHHDAQGRPVEQEGPQGYRQQRFYDAYGRLAQRIDADGSQTTLAYDDAGRLGELTLGNGAVYRFAYDVMDRLIGETGPDGREQHYAYDAAGQLIERTEVNRPGPDGQPLVIHYEYDVNGRLIARHLPETDAAPASTERYHWRADGQLAGAENAHGEVTFVFDEAGRPSGERQRHHAIPAGSNNASDWQWQHQHTLTATGAPQASRFGDLPELNWLTYGSGHLHGLLASGLGLEIALEPDALHRETRRRFHLSAPDANGSPQPLILERGYTALGQIAHFSLGGPGHSAEQHYQYNALGRMTFRTQQGQGQASTIAYTYDPAGRLIASQHGDHAHRYPVDAAGNRLEAQPGNPPAPNSSNRLSQLDGSRYRHDGAGNLIEREAPNGERLTLGYDGANRLVTLTHTSTYGHTREAHYRYDALGRRIAKTVRQANGTTATHHYGWDGDRLVHEATDRQRTTVVYEPGTFVPMLRIDQAGDGAAKQIGAYITDALGTPLRLVTPQGETLWHAQPHDWAAVTHEQGSTPQPIRFQGQWHDEESGLYYNRHRYYDPQQGRYISQDPIGLNGGTNLYGYVTNPTGMVDPLGLIGECSIGGSADEGFIKRIWRQSTSWHFEGRHCRNADLPSFEEVDARDSEWELLPESQSIFHDNGVGMPELKFIHPDGREVVFDGDTHDIITDSRYIGTYNYVNPAPTPEKWSDIKGWGSWAGKGLGHTALDVVPYIFGGNVRGPN</sequence>
<evidence type="ECO:0000313" key="4">
    <source>
        <dbReference type="EMBL" id="MBH8581992.1"/>
    </source>
</evidence>
<gene>
    <name evidence="4" type="ORF">I7V36_17960</name>
</gene>
<feature type="region of interest" description="Disordered" evidence="2">
    <location>
        <begin position="80"/>
        <end position="105"/>
    </location>
</feature>
<accession>A0ABD4L818</accession>